<dbReference type="Pfam" id="PF22429">
    <property type="entry name" value="HutF_N"/>
    <property type="match status" value="1"/>
</dbReference>
<keyword evidence="2" id="KW-0479">Metal-binding</keyword>
<dbReference type="RefSeq" id="WP_188452088.1">
    <property type="nucleotide sequence ID" value="NZ_BMFS01000006.1"/>
</dbReference>
<dbReference type="EMBL" id="BMFS01000006">
    <property type="protein sequence ID" value="GGH01125.1"/>
    <property type="molecule type" value="Genomic_DNA"/>
</dbReference>
<dbReference type="Proteomes" id="UP000648722">
    <property type="component" value="Unassembled WGS sequence"/>
</dbReference>
<name>A0ABQ1XRL3_9PROT</name>
<keyword evidence="8" id="KW-1185">Reference proteome</keyword>
<protein>
    <submittedName>
        <fullName evidence="7">Formimidoylglutamate deiminase</fullName>
    </submittedName>
</protein>
<evidence type="ECO:0000256" key="3">
    <source>
        <dbReference type="ARBA" id="ARBA00022801"/>
    </source>
</evidence>
<proteinExistence type="predicted"/>
<feature type="domain" description="Formimidoylglutamate deiminase N-terminal" evidence="6">
    <location>
        <begin position="1"/>
        <end position="43"/>
    </location>
</feature>
<sequence length="455" mass="48981">MSVIHAGEALLETGWARDVRVVLDGDRITSIEAGATPQSGDYRTGMLLPAPANLHSHAFQRAMAGLTERRGADPSDNFWTWRKAMYAFLDALTPDDVEAIAAFVQMEMLEAGYATNVEFHYLHHGPDGRPYDNPGEMSQRIAAAAATTGVGLTLLPVLYQQGGCDGRPLGAGQIRFGNDISRFERLVESAGEALKSLPADARLGISAHSLRAVSREGLAACIALLPSAPLHMHLAEQTGEVDEVLEFYGARPAEWLLANADVDARWCLIHCTQMTDQETRSLARTGAVAGLCPITEANLGDGIFNGTTWLEAGGRFGVGSDSNVRISLSEELRQLEYSQRLRDRSRAALATREKSAGRVLLEGAAKGGAQAAGRKAGVIATGKLADLVALDTTHITLEGRSGDMALDSWVFAGDDSMVSDVWAAGRHQVRGGRHIARDAITERYRQTIRRLGTRL</sequence>
<evidence type="ECO:0000313" key="8">
    <source>
        <dbReference type="Proteomes" id="UP000648722"/>
    </source>
</evidence>
<dbReference type="Gene3D" id="2.30.40.10">
    <property type="entry name" value="Urease, subunit C, domain 1"/>
    <property type="match status" value="1"/>
</dbReference>
<comment type="cofactor">
    <cofactor evidence="1">
        <name>Zn(2+)</name>
        <dbReference type="ChEBI" id="CHEBI:29105"/>
    </cofactor>
</comment>
<dbReference type="InterPro" id="IPR006680">
    <property type="entry name" value="Amidohydro-rel"/>
</dbReference>
<evidence type="ECO:0000256" key="4">
    <source>
        <dbReference type="ARBA" id="ARBA00022833"/>
    </source>
</evidence>
<gene>
    <name evidence="7" type="primary">hutF</name>
    <name evidence="7" type="ORF">GCM10007420_16470</name>
</gene>
<evidence type="ECO:0000259" key="6">
    <source>
        <dbReference type="Pfam" id="PF22429"/>
    </source>
</evidence>
<dbReference type="NCBIfam" id="NF006684">
    <property type="entry name" value="PRK09229.1-5"/>
    <property type="match status" value="1"/>
</dbReference>
<dbReference type="NCBIfam" id="TIGR02022">
    <property type="entry name" value="hutF"/>
    <property type="match status" value="1"/>
</dbReference>
<organism evidence="7 8">
    <name type="scientific">Glycocaulis albus</name>
    <dbReference type="NCBI Taxonomy" id="1382801"/>
    <lineage>
        <taxon>Bacteria</taxon>
        <taxon>Pseudomonadati</taxon>
        <taxon>Pseudomonadota</taxon>
        <taxon>Alphaproteobacteria</taxon>
        <taxon>Maricaulales</taxon>
        <taxon>Maricaulaceae</taxon>
        <taxon>Glycocaulis</taxon>
    </lineage>
</organism>
<evidence type="ECO:0000256" key="2">
    <source>
        <dbReference type="ARBA" id="ARBA00022723"/>
    </source>
</evidence>
<dbReference type="PANTHER" id="PTHR11271">
    <property type="entry name" value="GUANINE DEAMINASE"/>
    <property type="match status" value="1"/>
</dbReference>
<reference evidence="8" key="1">
    <citation type="journal article" date="2019" name="Int. J. Syst. Evol. Microbiol.">
        <title>The Global Catalogue of Microorganisms (GCM) 10K type strain sequencing project: providing services to taxonomists for standard genome sequencing and annotation.</title>
        <authorList>
            <consortium name="The Broad Institute Genomics Platform"/>
            <consortium name="The Broad Institute Genome Sequencing Center for Infectious Disease"/>
            <person name="Wu L."/>
            <person name="Ma J."/>
        </authorList>
    </citation>
    <scope>NUCLEOTIDE SEQUENCE [LARGE SCALE GENOMIC DNA]</scope>
    <source>
        <strain evidence="8">CGMCC 1.12766</strain>
    </source>
</reference>
<evidence type="ECO:0000256" key="1">
    <source>
        <dbReference type="ARBA" id="ARBA00001947"/>
    </source>
</evidence>
<comment type="caution">
    <text evidence="7">The sequence shown here is derived from an EMBL/GenBank/DDBJ whole genome shotgun (WGS) entry which is preliminary data.</text>
</comment>
<keyword evidence="3" id="KW-0378">Hydrolase</keyword>
<evidence type="ECO:0000259" key="5">
    <source>
        <dbReference type="Pfam" id="PF01979"/>
    </source>
</evidence>
<keyword evidence="4" id="KW-0862">Zinc</keyword>
<dbReference type="SUPFAM" id="SSF51556">
    <property type="entry name" value="Metallo-dependent hydrolases"/>
    <property type="match status" value="1"/>
</dbReference>
<dbReference type="InterPro" id="IPR011059">
    <property type="entry name" value="Metal-dep_hydrolase_composite"/>
</dbReference>
<dbReference type="InterPro" id="IPR010252">
    <property type="entry name" value="HutF"/>
</dbReference>
<dbReference type="InterPro" id="IPR051607">
    <property type="entry name" value="Metallo-dep_hydrolases"/>
</dbReference>
<evidence type="ECO:0000313" key="7">
    <source>
        <dbReference type="EMBL" id="GGH01125.1"/>
    </source>
</evidence>
<dbReference type="Pfam" id="PF01979">
    <property type="entry name" value="Amidohydro_1"/>
    <property type="match status" value="1"/>
</dbReference>
<dbReference type="SUPFAM" id="SSF51338">
    <property type="entry name" value="Composite domain of metallo-dependent hydrolases"/>
    <property type="match status" value="1"/>
</dbReference>
<feature type="domain" description="Amidohydrolase-related" evidence="5">
    <location>
        <begin position="46"/>
        <end position="426"/>
    </location>
</feature>
<dbReference type="InterPro" id="IPR055156">
    <property type="entry name" value="HutF-like_N"/>
</dbReference>
<dbReference type="PANTHER" id="PTHR11271:SF48">
    <property type="entry name" value="AMIDOHYDROLASE-RELATED DOMAIN-CONTAINING PROTEIN"/>
    <property type="match status" value="1"/>
</dbReference>
<accession>A0ABQ1XRL3</accession>
<dbReference type="InterPro" id="IPR032466">
    <property type="entry name" value="Metal_Hydrolase"/>
</dbReference>
<dbReference type="Gene3D" id="3.20.20.140">
    <property type="entry name" value="Metal-dependent hydrolases"/>
    <property type="match status" value="1"/>
</dbReference>